<evidence type="ECO:0000313" key="2">
    <source>
        <dbReference type="EMBL" id="MDN3708594.1"/>
    </source>
</evidence>
<organism evidence="2 3">
    <name type="scientific">Paenimyroides ceti</name>
    <dbReference type="NCBI Taxonomy" id="395087"/>
    <lineage>
        <taxon>Bacteria</taxon>
        <taxon>Pseudomonadati</taxon>
        <taxon>Bacteroidota</taxon>
        <taxon>Flavobacteriia</taxon>
        <taxon>Flavobacteriales</taxon>
        <taxon>Flavobacteriaceae</taxon>
        <taxon>Paenimyroides</taxon>
    </lineage>
</organism>
<evidence type="ECO:0000313" key="3">
    <source>
        <dbReference type="Proteomes" id="UP001242368"/>
    </source>
</evidence>
<name>A0ABT8D039_9FLAO</name>
<reference evidence="3" key="1">
    <citation type="journal article" date="2019" name="Int. J. Syst. Evol. Microbiol.">
        <title>The Global Catalogue of Microorganisms (GCM) 10K type strain sequencing project: providing services to taxonomists for standard genome sequencing and annotation.</title>
        <authorList>
            <consortium name="The Broad Institute Genomics Platform"/>
            <consortium name="The Broad Institute Genome Sequencing Center for Infectious Disease"/>
            <person name="Wu L."/>
            <person name="Ma J."/>
        </authorList>
    </citation>
    <scope>NUCLEOTIDE SEQUENCE [LARGE SCALE GENOMIC DNA]</scope>
    <source>
        <strain evidence="3">CECT 7184</strain>
    </source>
</reference>
<comment type="caution">
    <text evidence="2">The sequence shown here is derived from an EMBL/GenBank/DDBJ whole genome shotgun (WGS) entry which is preliminary data.</text>
</comment>
<sequence>MIKQLIYAIVLFSAISATAQNDKSMNLRIGVNRSNIKNVQGDVKTGFYVGLARKSQKSKLYTLQYEFGFSREGEKNVRAYFDERGENVLRVKTVHLDYFTAEVMNKFYLIPNFNLQIGPSLGLLVSKYGNGENRVTLAAVFGAAYDINSDLSIESRMKVGVSDNAFTPGYIPDTSNYNNMVFQVGLTYKID</sequence>
<feature type="chain" id="PRO_5046509236" evidence="1">
    <location>
        <begin position="20"/>
        <end position="191"/>
    </location>
</feature>
<dbReference type="InterPro" id="IPR011250">
    <property type="entry name" value="OMP/PagP_B-barrel"/>
</dbReference>
<dbReference type="RefSeq" id="WP_290364453.1">
    <property type="nucleotide sequence ID" value="NZ_JAUFQU010000001.1"/>
</dbReference>
<gene>
    <name evidence="2" type="ORF">QW060_15945</name>
</gene>
<accession>A0ABT8D039</accession>
<dbReference type="EMBL" id="JAUFQU010000001">
    <property type="protein sequence ID" value="MDN3708594.1"/>
    <property type="molecule type" value="Genomic_DNA"/>
</dbReference>
<evidence type="ECO:0000256" key="1">
    <source>
        <dbReference type="SAM" id="SignalP"/>
    </source>
</evidence>
<dbReference type="Proteomes" id="UP001242368">
    <property type="component" value="Unassembled WGS sequence"/>
</dbReference>
<protein>
    <submittedName>
        <fullName evidence="2">Outer membrane beta-barrel protein</fullName>
    </submittedName>
</protein>
<feature type="signal peptide" evidence="1">
    <location>
        <begin position="1"/>
        <end position="19"/>
    </location>
</feature>
<keyword evidence="1" id="KW-0732">Signal</keyword>
<keyword evidence="3" id="KW-1185">Reference proteome</keyword>
<dbReference type="SUPFAM" id="SSF56925">
    <property type="entry name" value="OMPA-like"/>
    <property type="match status" value="1"/>
</dbReference>
<proteinExistence type="predicted"/>